<dbReference type="InterPro" id="IPR009049">
    <property type="entry name" value="Argininosuccinate_lyase"/>
</dbReference>
<dbReference type="InterPro" id="IPR008948">
    <property type="entry name" value="L-Aspartase-like"/>
</dbReference>
<sequence length="459" mass="52816">MKMWGGRFSEESSNLLEIFNESISFDKEMYKEDIEGSIAHAKMLNKIGIFNEKELSLVVNALDKIKDEILLGKTKFSTKLEDIHMNIEYLLTKEVGELGKKLHTARSRNDQVALDVKMYTRKQTEMIIKKIIKLQKKIIKISEKNYDVILPGYTHLQRAQPITLAFYFMTYFNMLKRDYERFSNSLERLATMPLGSGALSGTPYNSDRFFLSKELGFDMPSENALDSVSDRDFIVEFQSNSSMLMMHLSRLSEEMILWASSEFAFIEISDKYSTGSSIMPQKKNPDAFELIRGKTGRVYGNLFSILTVMKGLPLAYNKDMQEDKESLFDTSKTITIVLEVLEDMISEIKFNKEKMLSSVKDGYLNATDLADYLVTKGLEFRNAHSVSGNLVKYSIENNKRLEELTIKEFKSISEIIEEDVYEYINVEKSVNRKISYGGSGKKSVEKSIENAKEWLNKLY</sequence>
<dbReference type="PROSITE" id="PS00163">
    <property type="entry name" value="FUMARATE_LYASES"/>
    <property type="match status" value="1"/>
</dbReference>
<feature type="domain" description="Argininosuccinate lyase C-terminal" evidence="8">
    <location>
        <begin position="363"/>
        <end position="431"/>
    </location>
</feature>
<dbReference type="GO" id="GO:0042450">
    <property type="term" value="P:L-arginine biosynthetic process via ornithine"/>
    <property type="evidence" value="ECO:0007669"/>
    <property type="project" value="UniProtKB-UniRule"/>
</dbReference>
<dbReference type="GO" id="GO:0004056">
    <property type="term" value="F:argininosuccinate lyase activity"/>
    <property type="evidence" value="ECO:0007669"/>
    <property type="project" value="UniProtKB-UniRule"/>
</dbReference>
<accession>A0AAU9E725</accession>
<dbReference type="InterPro" id="IPR022761">
    <property type="entry name" value="Fumarate_lyase_N"/>
</dbReference>
<dbReference type="PANTHER" id="PTHR43814:SF1">
    <property type="entry name" value="ARGININOSUCCINATE LYASE"/>
    <property type="match status" value="1"/>
</dbReference>
<dbReference type="NCBIfam" id="TIGR00838">
    <property type="entry name" value="argH"/>
    <property type="match status" value="1"/>
</dbReference>
<dbReference type="PANTHER" id="PTHR43814">
    <property type="entry name" value="ARGININOSUCCINATE LYASE"/>
    <property type="match status" value="1"/>
</dbReference>
<dbReference type="InterPro" id="IPR020557">
    <property type="entry name" value="Fumarate_lyase_CS"/>
</dbReference>
<evidence type="ECO:0000259" key="7">
    <source>
        <dbReference type="Pfam" id="PF00206"/>
    </source>
</evidence>
<keyword evidence="4 6" id="KW-0028">Amino-acid biosynthesis</keyword>
<dbReference type="PRINTS" id="PR00145">
    <property type="entry name" value="ARGSUCLYASE"/>
</dbReference>
<comment type="catalytic activity">
    <reaction evidence="6">
        <text>2-(N(omega)-L-arginino)succinate = fumarate + L-arginine</text>
        <dbReference type="Rhea" id="RHEA:24020"/>
        <dbReference type="ChEBI" id="CHEBI:29806"/>
        <dbReference type="ChEBI" id="CHEBI:32682"/>
        <dbReference type="ChEBI" id="CHEBI:57472"/>
        <dbReference type="EC" id="4.3.2.1"/>
    </reaction>
</comment>
<evidence type="ECO:0000313" key="9">
    <source>
        <dbReference type="EMBL" id="BEP28432.1"/>
    </source>
</evidence>
<dbReference type="GO" id="GO:0005829">
    <property type="term" value="C:cytosol"/>
    <property type="evidence" value="ECO:0007669"/>
    <property type="project" value="TreeGrafter"/>
</dbReference>
<dbReference type="InterPro" id="IPR029419">
    <property type="entry name" value="Arg_succ_lyase_C"/>
</dbReference>
<dbReference type="FunFam" id="1.10.40.30:FF:000001">
    <property type="entry name" value="Argininosuccinate lyase"/>
    <property type="match status" value="1"/>
</dbReference>
<dbReference type="AlphaFoldDB" id="A0AAU9E725"/>
<reference evidence="9 10" key="1">
    <citation type="submission" date="2023-08" db="EMBL/GenBank/DDBJ databases">
        <title>Helicovermis profunda gen. nov., sp. nov., a novel mesophilic, fermentative bacterium within the Bacillota from a deep-sea hydrothermal vent chimney.</title>
        <authorList>
            <person name="Miyazaki U."/>
            <person name="Mizutani D."/>
            <person name="Hashimoto Y."/>
            <person name="Tame A."/>
            <person name="Sawayama S."/>
            <person name="Miyazaki J."/>
            <person name="Takai K."/>
            <person name="Nakagawa S."/>
        </authorList>
    </citation>
    <scope>NUCLEOTIDE SEQUENCE [LARGE SCALE GENOMIC DNA]</scope>
    <source>
        <strain evidence="9 10">S502</strain>
    </source>
</reference>
<dbReference type="Gene3D" id="1.20.200.10">
    <property type="entry name" value="Fumarase/aspartase (Central domain)"/>
    <property type="match status" value="1"/>
</dbReference>
<dbReference type="SUPFAM" id="SSF48557">
    <property type="entry name" value="L-aspartase-like"/>
    <property type="match status" value="1"/>
</dbReference>
<keyword evidence="10" id="KW-1185">Reference proteome</keyword>
<comment type="pathway">
    <text evidence="1 6">Amino-acid biosynthesis; L-arginine biosynthesis; L-arginine from L-ornithine and carbamoyl phosphate: step 3/3.</text>
</comment>
<name>A0AAU9E725_9FIRM</name>
<evidence type="ECO:0000256" key="4">
    <source>
        <dbReference type="ARBA" id="ARBA00022605"/>
    </source>
</evidence>
<evidence type="ECO:0000256" key="3">
    <source>
        <dbReference type="ARBA" id="ARBA00022571"/>
    </source>
</evidence>
<gene>
    <name evidence="6 9" type="primary">argH</name>
    <name evidence="9" type="ORF">HLPR_07630</name>
</gene>
<evidence type="ECO:0000259" key="8">
    <source>
        <dbReference type="Pfam" id="PF14698"/>
    </source>
</evidence>
<dbReference type="InterPro" id="IPR000362">
    <property type="entry name" value="Fumarate_lyase_fam"/>
</dbReference>
<organism evidence="9 10">
    <name type="scientific">Helicovermis profundi</name>
    <dbReference type="NCBI Taxonomy" id="3065157"/>
    <lineage>
        <taxon>Bacteria</taxon>
        <taxon>Bacillati</taxon>
        <taxon>Bacillota</taxon>
        <taxon>Clostridia</taxon>
        <taxon>Helicovermis</taxon>
    </lineage>
</organism>
<dbReference type="RefSeq" id="WP_338536751.1">
    <property type="nucleotide sequence ID" value="NZ_AP028654.1"/>
</dbReference>
<dbReference type="Gene3D" id="1.10.40.30">
    <property type="entry name" value="Fumarase/aspartase (C-terminal domain)"/>
    <property type="match status" value="1"/>
</dbReference>
<keyword evidence="5 6" id="KW-0456">Lyase</keyword>
<dbReference type="CDD" id="cd01359">
    <property type="entry name" value="Argininosuccinate_lyase"/>
    <property type="match status" value="1"/>
</dbReference>
<dbReference type="FunFam" id="1.10.275.10:FF:000002">
    <property type="entry name" value="Argininosuccinate lyase"/>
    <property type="match status" value="1"/>
</dbReference>
<evidence type="ECO:0000256" key="2">
    <source>
        <dbReference type="ARBA" id="ARBA00012338"/>
    </source>
</evidence>
<dbReference type="Pfam" id="PF14698">
    <property type="entry name" value="ASL_C2"/>
    <property type="match status" value="1"/>
</dbReference>
<proteinExistence type="inferred from homology"/>
<dbReference type="Pfam" id="PF00206">
    <property type="entry name" value="Lyase_1"/>
    <property type="match status" value="1"/>
</dbReference>
<evidence type="ECO:0000256" key="5">
    <source>
        <dbReference type="ARBA" id="ARBA00023239"/>
    </source>
</evidence>
<feature type="domain" description="Fumarate lyase N-terminal" evidence="7">
    <location>
        <begin position="6"/>
        <end position="300"/>
    </location>
</feature>
<dbReference type="InterPro" id="IPR024083">
    <property type="entry name" value="Fumarase/histidase_N"/>
</dbReference>
<dbReference type="EC" id="4.3.2.1" evidence="2 6"/>
<dbReference type="Proteomes" id="UP001321786">
    <property type="component" value="Chromosome"/>
</dbReference>
<protein>
    <recommendedName>
        <fullName evidence="2 6">Argininosuccinate lyase</fullName>
        <shortName evidence="6">ASAL</shortName>
        <ecNumber evidence="2 6">4.3.2.1</ecNumber>
    </recommendedName>
    <alternativeName>
        <fullName evidence="6">Arginosuccinase</fullName>
    </alternativeName>
</protein>
<dbReference type="Gene3D" id="1.10.275.10">
    <property type="entry name" value="Fumarase/aspartase (N-terminal domain)"/>
    <property type="match status" value="1"/>
</dbReference>
<comment type="subcellular location">
    <subcellularLocation>
        <location evidence="6">Cytoplasm</location>
    </subcellularLocation>
</comment>
<dbReference type="KEGG" id="hprf:HLPR_07630"/>
<keyword evidence="3 6" id="KW-0055">Arginine biosynthesis</keyword>
<dbReference type="HAMAP" id="MF_00006">
    <property type="entry name" value="Arg_succ_lyase"/>
    <property type="match status" value="1"/>
</dbReference>
<keyword evidence="6" id="KW-0963">Cytoplasm</keyword>
<evidence type="ECO:0000313" key="10">
    <source>
        <dbReference type="Proteomes" id="UP001321786"/>
    </source>
</evidence>
<dbReference type="PRINTS" id="PR00149">
    <property type="entry name" value="FUMRATELYASE"/>
</dbReference>
<evidence type="ECO:0000256" key="6">
    <source>
        <dbReference type="HAMAP-Rule" id="MF_00006"/>
    </source>
</evidence>
<comment type="similarity">
    <text evidence="6">Belongs to the lyase 1 family. Argininosuccinate lyase subfamily.</text>
</comment>
<dbReference type="FunFam" id="1.20.200.10:FF:000002">
    <property type="entry name" value="Argininosuccinate lyase"/>
    <property type="match status" value="1"/>
</dbReference>
<evidence type="ECO:0000256" key="1">
    <source>
        <dbReference type="ARBA" id="ARBA00004941"/>
    </source>
</evidence>
<dbReference type="EMBL" id="AP028654">
    <property type="protein sequence ID" value="BEP28432.1"/>
    <property type="molecule type" value="Genomic_DNA"/>
</dbReference>